<sequence>MKKILTVLLSVVLIGAMPLAFTGCGKSTSGGGDGEKLVIHFGSTQGTTHAWYKAAEKFAKAVEEESNGNIEISIEFGGVNGSDKDHAEAVQNGSLDMYLGSTVGADAVVSKMGFVNLPYFINSYEQVDDLIYDGWVGQTIKKDMEGEGFKLLGLTDCDFRWISNSKREIKSGADMKGMKIRTPESKMFLSFFENLGATPTSMAFTELPSALQQGTVDGQDNGPVLSYTNGLHQFNKYWVKSNHSFAAAVLVFNADKWDSLTEEQQEILQKCSTDMCDNIITLIRKDVEDMTKKMEKEGCEVIEVSDQLDKDMRDAAYKVWQDKEITANFDQDAVEKILKDAGLK</sequence>
<dbReference type="OrthoDB" id="9815946at2"/>
<protein>
    <submittedName>
        <fullName evidence="5">Uncharacterized protein</fullName>
    </submittedName>
</protein>
<feature type="chain" id="PRO_5038333450" evidence="4">
    <location>
        <begin position="23"/>
        <end position="344"/>
    </location>
</feature>
<dbReference type="Pfam" id="PF03480">
    <property type="entry name" value="DctP"/>
    <property type="match status" value="1"/>
</dbReference>
<dbReference type="PIRSF" id="PIRSF006470">
    <property type="entry name" value="DctB"/>
    <property type="match status" value="1"/>
</dbReference>
<dbReference type="Proteomes" id="UP000284841">
    <property type="component" value="Unassembled WGS sequence"/>
</dbReference>
<dbReference type="STRING" id="1776384.GCA_900086585_03189"/>
<name>A0A415E7T9_9FIRM</name>
<dbReference type="InterPro" id="IPR018389">
    <property type="entry name" value="DctP_fam"/>
</dbReference>
<keyword evidence="3 4" id="KW-0732">Signal</keyword>
<evidence type="ECO:0000313" key="5">
    <source>
        <dbReference type="EMBL" id="RHJ89831.1"/>
    </source>
</evidence>
<keyword evidence="6" id="KW-1185">Reference proteome</keyword>
<gene>
    <name evidence="5" type="ORF">DW099_04505</name>
</gene>
<evidence type="ECO:0000256" key="3">
    <source>
        <dbReference type="ARBA" id="ARBA00022729"/>
    </source>
</evidence>
<organism evidence="5 6">
    <name type="scientific">Emergencia timonensis</name>
    <dbReference type="NCBI Taxonomy" id="1776384"/>
    <lineage>
        <taxon>Bacteria</taxon>
        <taxon>Bacillati</taxon>
        <taxon>Bacillota</taxon>
        <taxon>Clostridia</taxon>
        <taxon>Peptostreptococcales</taxon>
        <taxon>Anaerovoracaceae</taxon>
        <taxon>Emergencia</taxon>
    </lineage>
</organism>
<dbReference type="EMBL" id="QRMS01000001">
    <property type="protein sequence ID" value="RHJ89831.1"/>
    <property type="molecule type" value="Genomic_DNA"/>
</dbReference>
<dbReference type="InterPro" id="IPR038404">
    <property type="entry name" value="TRAP_DctP_sf"/>
</dbReference>
<dbReference type="CDD" id="cd13603">
    <property type="entry name" value="PBP2_TRAP_Siap_TeaA_like"/>
    <property type="match status" value="1"/>
</dbReference>
<dbReference type="RefSeq" id="WP_118333857.1">
    <property type="nucleotide sequence ID" value="NZ_AP025567.1"/>
</dbReference>
<comment type="caution">
    <text evidence="5">The sequence shown here is derived from an EMBL/GenBank/DDBJ whole genome shotgun (WGS) entry which is preliminary data.</text>
</comment>
<evidence type="ECO:0000256" key="4">
    <source>
        <dbReference type="SAM" id="SignalP"/>
    </source>
</evidence>
<evidence type="ECO:0000313" key="6">
    <source>
        <dbReference type="Proteomes" id="UP000284841"/>
    </source>
</evidence>
<dbReference type="PANTHER" id="PTHR33376:SF7">
    <property type="entry name" value="C4-DICARBOXYLATE-BINDING PROTEIN DCTB"/>
    <property type="match status" value="1"/>
</dbReference>
<feature type="signal peptide" evidence="4">
    <location>
        <begin position="1"/>
        <end position="22"/>
    </location>
</feature>
<dbReference type="AlphaFoldDB" id="A0A415E7T9"/>
<evidence type="ECO:0000256" key="1">
    <source>
        <dbReference type="ARBA" id="ARBA00009023"/>
    </source>
</evidence>
<evidence type="ECO:0000256" key="2">
    <source>
        <dbReference type="ARBA" id="ARBA00022448"/>
    </source>
</evidence>
<dbReference type="PROSITE" id="PS51257">
    <property type="entry name" value="PROKAR_LIPOPROTEIN"/>
    <property type="match status" value="1"/>
</dbReference>
<keyword evidence="2" id="KW-0813">Transport</keyword>
<proteinExistence type="inferred from homology"/>
<dbReference type="Gene3D" id="3.40.190.170">
    <property type="entry name" value="Bacterial extracellular solute-binding protein, family 7"/>
    <property type="match status" value="1"/>
</dbReference>
<dbReference type="NCBIfam" id="NF037995">
    <property type="entry name" value="TRAP_S1"/>
    <property type="match status" value="1"/>
</dbReference>
<comment type="similarity">
    <text evidence="1">Belongs to the bacterial solute-binding protein 7 family.</text>
</comment>
<dbReference type="PANTHER" id="PTHR33376">
    <property type="match status" value="1"/>
</dbReference>
<reference evidence="5 6" key="1">
    <citation type="submission" date="2018-08" db="EMBL/GenBank/DDBJ databases">
        <title>A genome reference for cultivated species of the human gut microbiota.</title>
        <authorList>
            <person name="Zou Y."/>
            <person name="Xue W."/>
            <person name="Luo G."/>
        </authorList>
    </citation>
    <scope>NUCLEOTIDE SEQUENCE [LARGE SCALE GENOMIC DNA]</scope>
    <source>
        <strain evidence="5 6">AM07-24</strain>
    </source>
</reference>
<dbReference type="GO" id="GO:0030288">
    <property type="term" value="C:outer membrane-bounded periplasmic space"/>
    <property type="evidence" value="ECO:0007669"/>
    <property type="project" value="InterPro"/>
</dbReference>
<accession>A0A415E7T9</accession>
<dbReference type="NCBIfam" id="TIGR00787">
    <property type="entry name" value="dctP"/>
    <property type="match status" value="1"/>
</dbReference>
<dbReference type="InterPro" id="IPR004682">
    <property type="entry name" value="TRAP_DctP"/>
</dbReference>
<dbReference type="GO" id="GO:0055085">
    <property type="term" value="P:transmembrane transport"/>
    <property type="evidence" value="ECO:0007669"/>
    <property type="project" value="InterPro"/>
</dbReference>